<feature type="region of interest" description="Disordered" evidence="1">
    <location>
        <begin position="259"/>
        <end position="308"/>
    </location>
</feature>
<dbReference type="SUPFAM" id="SSF48452">
    <property type="entry name" value="TPR-like"/>
    <property type="match status" value="1"/>
</dbReference>
<dbReference type="Gene3D" id="1.25.40.10">
    <property type="entry name" value="Tetratricopeptide repeat domain"/>
    <property type="match status" value="1"/>
</dbReference>
<feature type="compositionally biased region" description="Basic and acidic residues" evidence="1">
    <location>
        <begin position="527"/>
        <end position="537"/>
    </location>
</feature>
<evidence type="ECO:0000256" key="1">
    <source>
        <dbReference type="SAM" id="MobiDB-lite"/>
    </source>
</evidence>
<gene>
    <name evidence="2" type="ORF">BU26DRAFT_526114</name>
</gene>
<feature type="region of interest" description="Disordered" evidence="1">
    <location>
        <begin position="339"/>
        <end position="392"/>
    </location>
</feature>
<feature type="region of interest" description="Disordered" evidence="1">
    <location>
        <begin position="510"/>
        <end position="566"/>
    </location>
</feature>
<feature type="compositionally biased region" description="Polar residues" evidence="1">
    <location>
        <begin position="425"/>
        <end position="443"/>
    </location>
</feature>
<feature type="compositionally biased region" description="Basic and acidic residues" evidence="1">
    <location>
        <begin position="413"/>
        <end position="424"/>
    </location>
</feature>
<dbReference type="InterPro" id="IPR011990">
    <property type="entry name" value="TPR-like_helical_dom_sf"/>
</dbReference>
<sequence>MKLEDELELQDELEDLLSQAGRYEETAEHGNGTGAVHGYQQAVRAYEQAASLAERLWGTHDENALKVRDNWAACLRDADDIEAAITLNVENVQRYKDSLGDEDELTMDAERRLAENWLRNSQFEEAIELYENILLRVTARQDPTRIKCEDRTDLAAALFKSGTTRNIMRAVDLNMQSLREAEQDLGRENIETIKVRYNLGTELLKLSKYSDATEKFRENIDLLQSCACKTRPHPEHAMYLEDCLASLKTCDLRLARQEQERRNEGEARRQQDVEWGEARRQVEEAEKEQQRQTKAEGPRKEWDRFKKYESDQLGKAKKQVDKKGQKWAEEERKQIAEQAQLAKEKLESEKAPRVKQEQREQRLSKEEEEEKDQKAVSEKGKIANGTAKEDSTSLEVVIGFQSAKQAELQDETASGRKELHKSDHLASSTICQPLQAQSQTSEAKSLPGINSPEPKRVHATSPPTSLESVKARTPSIDTVMPAQQSALGAQSLIQRLRAISNFTARVVSSASAPPVSRLNGQQTADGVAERPPRKEVDEPSNIGDCSKVHDGINSDEEHRLRSMKETKPSAPILWISDVGKGWCWL</sequence>
<name>A0A6A6HQD1_9PLEO</name>
<protein>
    <recommendedName>
        <fullName evidence="4">TPR-like protein</fullName>
    </recommendedName>
</protein>
<dbReference type="EMBL" id="ML987220">
    <property type="protein sequence ID" value="KAF2240326.1"/>
    <property type="molecule type" value="Genomic_DNA"/>
</dbReference>
<evidence type="ECO:0000313" key="2">
    <source>
        <dbReference type="EMBL" id="KAF2240326.1"/>
    </source>
</evidence>
<evidence type="ECO:0000313" key="3">
    <source>
        <dbReference type="Proteomes" id="UP000800094"/>
    </source>
</evidence>
<feature type="region of interest" description="Disordered" evidence="1">
    <location>
        <begin position="408"/>
        <end position="470"/>
    </location>
</feature>
<dbReference type="Proteomes" id="UP000800094">
    <property type="component" value="Unassembled WGS sequence"/>
</dbReference>
<evidence type="ECO:0008006" key="4">
    <source>
        <dbReference type="Google" id="ProtNLM"/>
    </source>
</evidence>
<dbReference type="RefSeq" id="XP_033675330.1">
    <property type="nucleotide sequence ID" value="XM_033830669.1"/>
</dbReference>
<proteinExistence type="predicted"/>
<reference evidence="2" key="1">
    <citation type="journal article" date="2020" name="Stud. Mycol.">
        <title>101 Dothideomycetes genomes: a test case for predicting lifestyles and emergence of pathogens.</title>
        <authorList>
            <person name="Haridas S."/>
            <person name="Albert R."/>
            <person name="Binder M."/>
            <person name="Bloem J."/>
            <person name="Labutti K."/>
            <person name="Salamov A."/>
            <person name="Andreopoulos B."/>
            <person name="Baker S."/>
            <person name="Barry K."/>
            <person name="Bills G."/>
            <person name="Bluhm B."/>
            <person name="Cannon C."/>
            <person name="Castanera R."/>
            <person name="Culley D."/>
            <person name="Daum C."/>
            <person name="Ezra D."/>
            <person name="Gonzalez J."/>
            <person name="Henrissat B."/>
            <person name="Kuo A."/>
            <person name="Liang C."/>
            <person name="Lipzen A."/>
            <person name="Lutzoni F."/>
            <person name="Magnuson J."/>
            <person name="Mondo S."/>
            <person name="Nolan M."/>
            <person name="Ohm R."/>
            <person name="Pangilinan J."/>
            <person name="Park H.-J."/>
            <person name="Ramirez L."/>
            <person name="Alfaro M."/>
            <person name="Sun H."/>
            <person name="Tritt A."/>
            <person name="Yoshinaga Y."/>
            <person name="Zwiers L.-H."/>
            <person name="Turgeon B."/>
            <person name="Goodwin S."/>
            <person name="Spatafora J."/>
            <person name="Crous P."/>
            <person name="Grigoriev I."/>
        </authorList>
    </citation>
    <scope>NUCLEOTIDE SEQUENCE</scope>
    <source>
        <strain evidence="2">CBS 122368</strain>
    </source>
</reference>
<feature type="compositionally biased region" description="Basic and acidic residues" evidence="1">
    <location>
        <begin position="342"/>
        <end position="391"/>
    </location>
</feature>
<keyword evidence="3" id="KW-1185">Reference proteome</keyword>
<dbReference type="AlphaFoldDB" id="A0A6A6HQD1"/>
<dbReference type="GeneID" id="54583999"/>
<accession>A0A6A6HQD1</accession>
<organism evidence="2 3">
    <name type="scientific">Trematosphaeria pertusa</name>
    <dbReference type="NCBI Taxonomy" id="390896"/>
    <lineage>
        <taxon>Eukaryota</taxon>
        <taxon>Fungi</taxon>
        <taxon>Dikarya</taxon>
        <taxon>Ascomycota</taxon>
        <taxon>Pezizomycotina</taxon>
        <taxon>Dothideomycetes</taxon>
        <taxon>Pleosporomycetidae</taxon>
        <taxon>Pleosporales</taxon>
        <taxon>Massarineae</taxon>
        <taxon>Trematosphaeriaceae</taxon>
        <taxon>Trematosphaeria</taxon>
    </lineage>
</organism>
<dbReference type="OrthoDB" id="3679130at2759"/>
<feature type="compositionally biased region" description="Basic and acidic residues" evidence="1">
    <location>
        <begin position="546"/>
        <end position="566"/>
    </location>
</feature>